<dbReference type="AlphaFoldDB" id="A0AAP4B863"/>
<dbReference type="RefSeq" id="WP_283230220.1">
    <property type="nucleotide sequence ID" value="NZ_JASGBQ010000004.1"/>
</dbReference>
<organism evidence="3 4">
    <name type="scientific">Fusibacillus kribbianus</name>
    <dbReference type="NCBI Taxonomy" id="3044208"/>
    <lineage>
        <taxon>Bacteria</taxon>
        <taxon>Bacillati</taxon>
        <taxon>Bacillota</taxon>
        <taxon>Clostridia</taxon>
        <taxon>Lachnospirales</taxon>
        <taxon>Lachnospiraceae</taxon>
        <taxon>Fusibacillus</taxon>
    </lineage>
</organism>
<feature type="binding site" evidence="2">
    <location>
        <begin position="7"/>
        <end position="20"/>
    </location>
    <ligand>
        <name>ATP</name>
        <dbReference type="ChEBI" id="CHEBI:30616"/>
    </ligand>
</feature>
<accession>A0AAP4B863</accession>
<proteinExistence type="inferred from homology"/>
<keyword evidence="2" id="KW-0694">RNA-binding</keyword>
<comment type="caution">
    <text evidence="2">Lacks conserved residue(s) required for the propagation of feature annotation.</text>
</comment>
<feature type="binding site" evidence="2">
    <location>
        <position position="198"/>
    </location>
    <ligand>
        <name>ATP</name>
        <dbReference type="ChEBI" id="CHEBI:30616"/>
    </ligand>
</feature>
<reference evidence="3 4" key="1">
    <citation type="submission" date="2023-05" db="EMBL/GenBank/DDBJ databases">
        <title>[ruminococcus] sp. nov., isolated from a pig farm feces dump.</title>
        <authorList>
            <person name="Chang Y.-H."/>
        </authorList>
    </citation>
    <scope>NUCLEOTIDE SEQUENCE [LARGE SCALE GENOMIC DNA]</scope>
    <source>
        <strain evidence="3 4">YH-rum2234</strain>
    </source>
</reference>
<dbReference type="GO" id="GO:0000049">
    <property type="term" value="F:tRNA binding"/>
    <property type="evidence" value="ECO:0007669"/>
    <property type="project" value="UniProtKB-KW"/>
</dbReference>
<evidence type="ECO:0000313" key="4">
    <source>
        <dbReference type="Proteomes" id="UP001300383"/>
    </source>
</evidence>
<dbReference type="NCBIfam" id="NF010191">
    <property type="entry name" value="PRK13670.1"/>
    <property type="match status" value="1"/>
</dbReference>
<dbReference type="GO" id="GO:0005737">
    <property type="term" value="C:cytoplasm"/>
    <property type="evidence" value="ECO:0007669"/>
    <property type="project" value="UniProtKB-SubCell"/>
</dbReference>
<keyword evidence="2" id="KW-0963">Cytoplasm</keyword>
<dbReference type="GO" id="GO:0016879">
    <property type="term" value="F:ligase activity, forming carbon-nitrogen bonds"/>
    <property type="evidence" value="ECO:0007669"/>
    <property type="project" value="UniProtKB-UniRule"/>
</dbReference>
<dbReference type="SUPFAM" id="SSF52374">
    <property type="entry name" value="Nucleotidylyl transferase"/>
    <property type="match status" value="1"/>
</dbReference>
<comment type="function">
    <text evidence="2">Catalyzes the formation of N(4)-acetylcytidine (ac(4)C) at the wobble position of elongator tRNA(Met), using acetate and ATP as substrates. First activates an acetate ion to form acetyladenylate (Ac-AMP) and then transfers the acetyl group to tRNA to form ac(4)C34.</text>
</comment>
<name>A0AAP4B863_9FIRM</name>
<comment type="subcellular location">
    <subcellularLocation>
        <location evidence="2">Cytoplasm</location>
    </subcellularLocation>
</comment>
<protein>
    <recommendedName>
        <fullName evidence="2">tRNA(Met) cytidine acetate ligase</fullName>
        <ecNumber evidence="2">6.3.4.-</ecNumber>
    </recommendedName>
</protein>
<comment type="catalytic activity">
    <reaction evidence="2">
        <text>cytidine(34) in elongator tRNA(Met) + acetate + ATP = N(4)-acetylcytidine(34) in elongator tRNA(Met) + AMP + diphosphate</text>
        <dbReference type="Rhea" id="RHEA:58144"/>
        <dbReference type="Rhea" id="RHEA-COMP:10693"/>
        <dbReference type="Rhea" id="RHEA-COMP:10694"/>
        <dbReference type="ChEBI" id="CHEBI:30089"/>
        <dbReference type="ChEBI" id="CHEBI:30616"/>
        <dbReference type="ChEBI" id="CHEBI:33019"/>
        <dbReference type="ChEBI" id="CHEBI:74900"/>
        <dbReference type="ChEBI" id="CHEBI:82748"/>
        <dbReference type="ChEBI" id="CHEBI:456215"/>
    </reaction>
</comment>
<comment type="similarity">
    <text evidence="2">Belongs to the TmcAL family.</text>
</comment>
<gene>
    <name evidence="2" type="primary">tmcAL</name>
    <name evidence="3" type="ORF">QJ036_04350</name>
</gene>
<keyword evidence="4" id="KW-1185">Reference proteome</keyword>
<dbReference type="GO" id="GO:0005524">
    <property type="term" value="F:ATP binding"/>
    <property type="evidence" value="ECO:0007669"/>
    <property type="project" value="UniProtKB-KW"/>
</dbReference>
<dbReference type="Proteomes" id="UP001300383">
    <property type="component" value="Unassembled WGS sequence"/>
</dbReference>
<dbReference type="GO" id="GO:0006400">
    <property type="term" value="P:tRNA modification"/>
    <property type="evidence" value="ECO:0007669"/>
    <property type="project" value="UniProtKB-UniRule"/>
</dbReference>
<evidence type="ECO:0000313" key="3">
    <source>
        <dbReference type="EMBL" id="MDI9241711.1"/>
    </source>
</evidence>
<dbReference type="PANTHER" id="PTHR37825">
    <property type="entry name" value="TRNA(MET) CYTIDINE ACETATE LIGASE"/>
    <property type="match status" value="1"/>
</dbReference>
<dbReference type="EC" id="6.3.4.-" evidence="2"/>
<keyword evidence="2" id="KW-0067">ATP-binding</keyword>
<keyword evidence="2" id="KW-0436">Ligase</keyword>
<keyword evidence="2" id="KW-0547">Nucleotide-binding</keyword>
<keyword evidence="1 2" id="KW-0819">tRNA processing</keyword>
<sequence length="428" mass="47435">MKVVGLITEYNPFHNGHLYHMEQARKLTGADYCIAVMSGHYVQRGEPACMDKYLRTQMALSSGADLILELPVAFATGSAEYFAAGAVSILDKLGVVDCLCFGSECGDLPLLSSVASILSDEPEDFSALIKANLSNGDSYPAARSRALTTWLSQGKEGRTLPSEQVSALLSSPNNILGIEYIKALSRRSSSIEPVTIKRTSNYLSKALSSPFCSASAIRHVFESRIDESAPPTAQALKSIRSCVPEDTYQLMAENFCTRLPILADDFSSMLLYKLLASRNADLTDYVDISEDLERRIRSRLTGFTSFSDFIDAVKCRQYTRTRISRALLHLLLDIKTTDMAAYRADDFVSYARILGFRKSAEPLLKQIKANSRIPLITKVADAEKRLGATAFDMLNQEVFASNLYQSVVYQKYGCRIKNEYTYGIIIKP</sequence>
<comment type="caution">
    <text evidence="3">The sequence shown here is derived from an EMBL/GenBank/DDBJ whole genome shotgun (WGS) entry which is preliminary data.</text>
</comment>
<dbReference type="InterPro" id="IPR008513">
    <property type="entry name" value="tRNA(Met)_cyd_acetate_ligase"/>
</dbReference>
<dbReference type="InterPro" id="IPR014729">
    <property type="entry name" value="Rossmann-like_a/b/a_fold"/>
</dbReference>
<dbReference type="Pfam" id="PF05636">
    <property type="entry name" value="HIGH_NTase1"/>
    <property type="match status" value="1"/>
</dbReference>
<feature type="binding site" evidence="2">
    <location>
        <position position="102"/>
    </location>
    <ligand>
        <name>ATP</name>
        <dbReference type="ChEBI" id="CHEBI:30616"/>
    </ligand>
</feature>
<dbReference type="PANTHER" id="PTHR37825:SF1">
    <property type="entry name" value="TRNA(MET) CYTIDINE ACETATE LIGASE"/>
    <property type="match status" value="1"/>
</dbReference>
<feature type="binding site" evidence="2">
    <location>
        <position position="173"/>
    </location>
    <ligand>
        <name>ATP</name>
        <dbReference type="ChEBI" id="CHEBI:30616"/>
    </ligand>
</feature>
<evidence type="ECO:0000256" key="2">
    <source>
        <dbReference type="HAMAP-Rule" id="MF_01539"/>
    </source>
</evidence>
<dbReference type="HAMAP" id="MF_01539">
    <property type="entry name" value="TmcAL"/>
    <property type="match status" value="1"/>
</dbReference>
<keyword evidence="2" id="KW-0820">tRNA-binding</keyword>
<evidence type="ECO:0000256" key="1">
    <source>
        <dbReference type="ARBA" id="ARBA00022694"/>
    </source>
</evidence>
<dbReference type="EMBL" id="JASGBQ010000004">
    <property type="protein sequence ID" value="MDI9241711.1"/>
    <property type="molecule type" value="Genomic_DNA"/>
</dbReference>
<dbReference type="Gene3D" id="3.40.50.620">
    <property type="entry name" value="HUPs"/>
    <property type="match status" value="1"/>
</dbReference>